<evidence type="ECO:0000256" key="6">
    <source>
        <dbReference type="SAM" id="Coils"/>
    </source>
</evidence>
<evidence type="ECO:0000313" key="9">
    <source>
        <dbReference type="EMBL" id="CAG8698990.1"/>
    </source>
</evidence>
<feature type="non-terminal residue" evidence="9">
    <location>
        <position position="398"/>
    </location>
</feature>
<dbReference type="Pfam" id="PF16198">
    <property type="entry name" value="TruB_C_2"/>
    <property type="match status" value="1"/>
</dbReference>
<dbReference type="InterPro" id="IPR027417">
    <property type="entry name" value="P-loop_NTPase"/>
</dbReference>
<proteinExistence type="inferred from homology"/>
<gene>
    <name evidence="9" type="ORF">ALEPTO_LOCUS11495</name>
</gene>
<dbReference type="PANTHER" id="PTHR13767">
    <property type="entry name" value="TRNA-PSEUDOURIDINE SYNTHASE"/>
    <property type="match status" value="1"/>
</dbReference>
<evidence type="ECO:0000256" key="1">
    <source>
        <dbReference type="ARBA" id="ARBA00001166"/>
    </source>
</evidence>
<dbReference type="GO" id="GO:1990481">
    <property type="term" value="P:mRNA pseudouridine synthesis"/>
    <property type="evidence" value="ECO:0007669"/>
    <property type="project" value="TreeGrafter"/>
</dbReference>
<dbReference type="EC" id="5.4.99.25" evidence="3"/>
<evidence type="ECO:0000256" key="2">
    <source>
        <dbReference type="ARBA" id="ARBA00008999"/>
    </source>
</evidence>
<keyword evidence="10" id="KW-1185">Reference proteome</keyword>
<dbReference type="InterPro" id="IPR002501">
    <property type="entry name" value="PsdUridine_synth_N"/>
</dbReference>
<dbReference type="GO" id="GO:0006400">
    <property type="term" value="P:tRNA modification"/>
    <property type="evidence" value="ECO:0007669"/>
    <property type="project" value="TreeGrafter"/>
</dbReference>
<dbReference type="GO" id="GO:0160148">
    <property type="term" value="F:tRNA pseudouridine(55) synthase activity"/>
    <property type="evidence" value="ECO:0007669"/>
    <property type="project" value="UniProtKB-EC"/>
</dbReference>
<dbReference type="AlphaFoldDB" id="A0A9N9HP85"/>
<dbReference type="InterPro" id="IPR032819">
    <property type="entry name" value="TruB_C"/>
</dbReference>
<name>A0A9N9HP85_9GLOM</name>
<evidence type="ECO:0000259" key="7">
    <source>
        <dbReference type="Pfam" id="PF01509"/>
    </source>
</evidence>
<accession>A0A9N9HP85</accession>
<protein>
    <recommendedName>
        <fullName evidence="3">tRNA pseudouridine(55) synthase</fullName>
        <ecNumber evidence="3">5.4.99.25</ecNumber>
    </recommendedName>
</protein>
<evidence type="ECO:0000256" key="3">
    <source>
        <dbReference type="ARBA" id="ARBA00012787"/>
    </source>
</evidence>
<dbReference type="SUPFAM" id="SSF52540">
    <property type="entry name" value="P-loop containing nucleoside triphosphate hydrolases"/>
    <property type="match status" value="1"/>
</dbReference>
<evidence type="ECO:0000259" key="8">
    <source>
        <dbReference type="Pfam" id="PF16198"/>
    </source>
</evidence>
<keyword evidence="5" id="KW-0413">Isomerase</keyword>
<dbReference type="GO" id="GO:0003723">
    <property type="term" value="F:RNA binding"/>
    <property type="evidence" value="ECO:0007669"/>
    <property type="project" value="InterPro"/>
</dbReference>
<sequence>ITSHKVIEFIRKKLSIKKVGHAGTLDPLATGLLVIMVDKATKLSNQLISQFKTYEVEMKLFLETDTGDITGKIIKNEKLQRFTKKQILEGRKLYQYARKGIPVEAPPRLVKIEKIKLLNYLPGEEKINFLVECSKGTYIRSLVKDIAEKMGTIATVSQLRRISSGKFHVNQALKLEEETNFTFVGDPKQNIMAFAGATEDIFQLLKEQFADCAQMEISISFRVPEEIAAVANDFTRKFMPHKPKLTTNQKNGGKKPVIFLASTKKNYRLTLEEERNIKEKACQINEEENQTEEKKTKKLPKLEKKLMTEKIKSKKLENQIKFILEKISELDKSASRVILYRKNEIVISYIVNKIQKELKDKPLLLSKFHSVEDFLNEERFEESLSEEEVNEFIRQIDK</sequence>
<comment type="similarity">
    <text evidence="2">Belongs to the pseudouridine synthase TruB family.</text>
</comment>
<dbReference type="EMBL" id="CAJVPS010018890">
    <property type="protein sequence ID" value="CAG8698990.1"/>
    <property type="molecule type" value="Genomic_DNA"/>
</dbReference>
<evidence type="ECO:0000313" key="10">
    <source>
        <dbReference type="Proteomes" id="UP000789508"/>
    </source>
</evidence>
<dbReference type="Pfam" id="PF01509">
    <property type="entry name" value="TruB_N"/>
    <property type="match status" value="2"/>
</dbReference>
<dbReference type="InterPro" id="IPR020103">
    <property type="entry name" value="PsdUridine_synth_cat_dom_sf"/>
</dbReference>
<reference evidence="9" key="1">
    <citation type="submission" date="2021-06" db="EMBL/GenBank/DDBJ databases">
        <authorList>
            <person name="Kallberg Y."/>
            <person name="Tangrot J."/>
            <person name="Rosling A."/>
        </authorList>
    </citation>
    <scope>NUCLEOTIDE SEQUENCE</scope>
    <source>
        <strain evidence="9">FL130A</strain>
    </source>
</reference>
<comment type="caution">
    <text evidence="9">The sequence shown here is derived from an EMBL/GenBank/DDBJ whole genome shotgun (WGS) entry which is preliminary data.</text>
</comment>
<dbReference type="SUPFAM" id="SSF55120">
    <property type="entry name" value="Pseudouridine synthase"/>
    <property type="match status" value="1"/>
</dbReference>
<dbReference type="OrthoDB" id="9995526at2759"/>
<evidence type="ECO:0000256" key="5">
    <source>
        <dbReference type="ARBA" id="ARBA00023235"/>
    </source>
</evidence>
<feature type="coiled-coil region" evidence="6">
    <location>
        <begin position="270"/>
        <end position="333"/>
    </location>
</feature>
<dbReference type="PANTHER" id="PTHR13767:SF2">
    <property type="entry name" value="PSEUDOURIDYLATE SYNTHASE TRUB1"/>
    <property type="match status" value="1"/>
</dbReference>
<feature type="domain" description="Pseudouridine synthase II N-terminal" evidence="7">
    <location>
        <begin position="11"/>
        <end position="87"/>
    </location>
</feature>
<dbReference type="Proteomes" id="UP000789508">
    <property type="component" value="Unassembled WGS sequence"/>
</dbReference>
<dbReference type="InterPro" id="IPR014780">
    <property type="entry name" value="tRNA_psdUridine_synth_TruB"/>
</dbReference>
<feature type="domain" description="Pseudouridine synthase II N-terminal" evidence="7">
    <location>
        <begin position="89"/>
        <end position="139"/>
    </location>
</feature>
<comment type="catalytic activity">
    <reaction evidence="1">
        <text>a uridine in mRNA = a pseudouridine in mRNA</text>
        <dbReference type="Rhea" id="RHEA:56644"/>
        <dbReference type="Rhea" id="RHEA-COMP:14658"/>
        <dbReference type="Rhea" id="RHEA-COMP:14659"/>
        <dbReference type="ChEBI" id="CHEBI:65314"/>
        <dbReference type="ChEBI" id="CHEBI:65315"/>
    </reaction>
</comment>
<organism evidence="9 10">
    <name type="scientific">Ambispora leptoticha</name>
    <dbReference type="NCBI Taxonomy" id="144679"/>
    <lineage>
        <taxon>Eukaryota</taxon>
        <taxon>Fungi</taxon>
        <taxon>Fungi incertae sedis</taxon>
        <taxon>Mucoromycota</taxon>
        <taxon>Glomeromycotina</taxon>
        <taxon>Glomeromycetes</taxon>
        <taxon>Archaeosporales</taxon>
        <taxon>Ambisporaceae</taxon>
        <taxon>Ambispora</taxon>
    </lineage>
</organism>
<feature type="non-terminal residue" evidence="9">
    <location>
        <position position="1"/>
    </location>
</feature>
<keyword evidence="6" id="KW-0175">Coiled coil</keyword>
<keyword evidence="4" id="KW-0819">tRNA processing</keyword>
<evidence type="ECO:0000256" key="4">
    <source>
        <dbReference type="ARBA" id="ARBA00022694"/>
    </source>
</evidence>
<dbReference type="Gene3D" id="3.30.2350.10">
    <property type="entry name" value="Pseudouridine synthase"/>
    <property type="match status" value="2"/>
</dbReference>
<feature type="domain" description="tRNA pseudouridylate synthase B C-terminal" evidence="8">
    <location>
        <begin position="140"/>
        <end position="177"/>
    </location>
</feature>